<gene>
    <name evidence="5" type="ORF">BS101_14075</name>
</gene>
<reference evidence="5 6" key="1">
    <citation type="submission" date="2016-12" db="EMBL/GenBank/DDBJ databases">
        <title>Complete genome sequence of Clostridium kluyveri JZZ isolated from the pit mud of a Chinese flavor liquor-making factory.</title>
        <authorList>
            <person name="Wang Y."/>
        </authorList>
    </citation>
    <scope>NUCLEOTIDE SEQUENCE [LARGE SCALE GENOMIC DNA]</scope>
    <source>
        <strain evidence="5 6">JZZ</strain>
    </source>
</reference>
<name>A0A1L5F9W4_CLOKL</name>
<accession>A0A1L5F9W4</accession>
<keyword evidence="4" id="KW-0812">Transmembrane</keyword>
<keyword evidence="2" id="KW-0813">Transport</keyword>
<keyword evidence="4" id="KW-0472">Membrane</keyword>
<feature type="transmembrane region" description="Helical" evidence="4">
    <location>
        <begin position="12"/>
        <end position="34"/>
    </location>
</feature>
<comment type="similarity">
    <text evidence="1">Belongs to the multi antimicrobial extrusion (MATE) (TC 2.A.66.1) family.</text>
</comment>
<dbReference type="RefSeq" id="WP_073539397.1">
    <property type="nucleotide sequence ID" value="NZ_CP018335.1"/>
</dbReference>
<dbReference type="AlphaFoldDB" id="A0A1L5F9W4"/>
<evidence type="ECO:0000313" key="5">
    <source>
        <dbReference type="EMBL" id="APM39782.1"/>
    </source>
</evidence>
<protein>
    <recommendedName>
        <fullName evidence="3">Multidrug-efflux transporter</fullName>
    </recommendedName>
</protein>
<keyword evidence="4" id="KW-1133">Transmembrane helix</keyword>
<dbReference type="InterPro" id="IPR050222">
    <property type="entry name" value="MATE_MdtK"/>
</dbReference>
<evidence type="ECO:0000256" key="4">
    <source>
        <dbReference type="SAM" id="Phobius"/>
    </source>
</evidence>
<dbReference type="PANTHER" id="PTHR43298:SF2">
    <property type="entry name" value="FMN_FAD EXPORTER YEEO-RELATED"/>
    <property type="match status" value="1"/>
</dbReference>
<dbReference type="EMBL" id="CP018335">
    <property type="protein sequence ID" value="APM39782.1"/>
    <property type="molecule type" value="Genomic_DNA"/>
</dbReference>
<proteinExistence type="inferred from homology"/>
<evidence type="ECO:0000256" key="1">
    <source>
        <dbReference type="ARBA" id="ARBA00010199"/>
    </source>
</evidence>
<dbReference type="GO" id="GO:0005886">
    <property type="term" value="C:plasma membrane"/>
    <property type="evidence" value="ECO:0007669"/>
    <property type="project" value="TreeGrafter"/>
</dbReference>
<dbReference type="Proteomes" id="UP000184604">
    <property type="component" value="Chromosome"/>
</dbReference>
<organism evidence="5 6">
    <name type="scientific">Clostridium kluyveri</name>
    <dbReference type="NCBI Taxonomy" id="1534"/>
    <lineage>
        <taxon>Bacteria</taxon>
        <taxon>Bacillati</taxon>
        <taxon>Bacillota</taxon>
        <taxon>Clostridia</taxon>
        <taxon>Eubacteriales</taxon>
        <taxon>Clostridiaceae</taxon>
        <taxon>Clostridium</taxon>
    </lineage>
</organism>
<evidence type="ECO:0000256" key="2">
    <source>
        <dbReference type="ARBA" id="ARBA00022448"/>
    </source>
</evidence>
<evidence type="ECO:0000313" key="6">
    <source>
        <dbReference type="Proteomes" id="UP000184604"/>
    </source>
</evidence>
<evidence type="ECO:0000256" key="3">
    <source>
        <dbReference type="ARBA" id="ARBA00031636"/>
    </source>
</evidence>
<sequence length="96" mass="10479">MFGTASIAANFVAGAIVMFEVLPGMAMNLGLSVIISRCVGAGDAKFPMVVSILSMIFCRIVLSYIFAIGFHMGMLGTWVAMFVDWVVKSVIYEWQM</sequence>
<dbReference type="PANTHER" id="PTHR43298">
    <property type="entry name" value="MULTIDRUG RESISTANCE PROTEIN NORM-RELATED"/>
    <property type="match status" value="1"/>
</dbReference>